<proteinExistence type="predicted"/>
<protein>
    <submittedName>
        <fullName evidence="1">Uncharacterized protein</fullName>
    </submittedName>
</protein>
<evidence type="ECO:0000313" key="1">
    <source>
        <dbReference type="EMBL" id="CDW48715.1"/>
    </source>
</evidence>
<accession>A0A0K2VEB2</accession>
<organism evidence="1">
    <name type="scientific">Lepeophtheirus salmonis</name>
    <name type="common">Salmon louse</name>
    <name type="synonym">Caligus salmonis</name>
    <dbReference type="NCBI Taxonomy" id="72036"/>
    <lineage>
        <taxon>Eukaryota</taxon>
        <taxon>Metazoa</taxon>
        <taxon>Ecdysozoa</taxon>
        <taxon>Arthropoda</taxon>
        <taxon>Crustacea</taxon>
        <taxon>Multicrustacea</taxon>
        <taxon>Hexanauplia</taxon>
        <taxon>Copepoda</taxon>
        <taxon>Siphonostomatoida</taxon>
        <taxon>Caligidae</taxon>
        <taxon>Lepeophtheirus</taxon>
    </lineage>
</organism>
<dbReference type="EMBL" id="HACA01031354">
    <property type="protein sequence ID" value="CDW48715.1"/>
    <property type="molecule type" value="Transcribed_RNA"/>
</dbReference>
<sequence length="52" mass="6373">MFKHFNVTLLHITATSYYFSVGINSKLLLYNQYYFSRRYSIFWLKHSALLFE</sequence>
<reference evidence="1" key="1">
    <citation type="submission" date="2014-05" db="EMBL/GenBank/DDBJ databases">
        <authorList>
            <person name="Chronopoulou M."/>
        </authorList>
    </citation>
    <scope>NUCLEOTIDE SEQUENCE</scope>
    <source>
        <tissue evidence="1">Whole organism</tissue>
    </source>
</reference>
<name>A0A0K2VEB2_LEPSM</name>
<dbReference type="AlphaFoldDB" id="A0A0K2VEB2"/>